<dbReference type="AlphaFoldDB" id="A0A4R1CE99"/>
<dbReference type="GO" id="GO:0008168">
    <property type="term" value="F:methyltransferase activity"/>
    <property type="evidence" value="ECO:0007669"/>
    <property type="project" value="UniProtKB-KW"/>
</dbReference>
<sequence>MTVSVDADGLAVLDPDLLAIPLLVSFDGAWVWSTTPARDGVRRVGGGIVVPWPPALTAYLDGRTQVEVARTDGSVVYDAELVLGSGEGRISVVDASGHPLSIDKVGHLTRAFAETSDGVREEILVGTQKALADLRDLAGVEAYLNYGALLGAVRDGRMLGHDSDTDVCYLSAFHEPVDIIRESYRVERVMRDRGWDVLRMSGGDIKLLLPLSDGRVCHIDVFVAFHAVGRFFQLGNRSGQLLRESILPVSTITLQGHEFPAPADPEAMLAFIYGPGWRVPDPSFRYADPRDGIRRLDGWLRGFRTEMPAWSEHHLAHLGQRETPSEFGQVVAGRLPADALVVDLGAGRGRDALHFARRGHEVRAYDFSRPAVQAVRRRARRAGLPVTPERLILDELRFVASIGAQLARLRPELYSRQLVGCLTPHARAHLWRLARMATAGGGAFHLEYAATGPDRLPAPGPGRLVRRLDPDLVAREIAASGGVIDDHQLLATGEDPRVARLQVRWPRGVRDLSDLSVLEEESHVRVH</sequence>
<name>A0A4R1CE99_9ACTN</name>
<dbReference type="OrthoDB" id="3780655at2"/>
<accession>A0A4R1CE99</accession>
<organism evidence="2 3">
    <name type="scientific">Nocardioides jejuensis</name>
    <dbReference type="NCBI Taxonomy" id="2502782"/>
    <lineage>
        <taxon>Bacteria</taxon>
        <taxon>Bacillati</taxon>
        <taxon>Actinomycetota</taxon>
        <taxon>Actinomycetes</taxon>
        <taxon>Propionibacteriales</taxon>
        <taxon>Nocardioidaceae</taxon>
        <taxon>Nocardioides</taxon>
    </lineage>
</organism>
<gene>
    <name evidence="2" type="ORF">EPD65_07700</name>
</gene>
<dbReference type="RefSeq" id="WP_131582851.1">
    <property type="nucleotide sequence ID" value="NZ_SJZJ01000010.1"/>
</dbReference>
<evidence type="ECO:0000313" key="3">
    <source>
        <dbReference type="Proteomes" id="UP000295453"/>
    </source>
</evidence>
<dbReference type="Proteomes" id="UP000295453">
    <property type="component" value="Unassembled WGS sequence"/>
</dbReference>
<keyword evidence="2" id="KW-0808">Transferase</keyword>
<dbReference type="InterPro" id="IPR029063">
    <property type="entry name" value="SAM-dependent_MTases_sf"/>
</dbReference>
<reference evidence="2 3" key="1">
    <citation type="submission" date="2019-03" db="EMBL/GenBank/DDBJ databases">
        <authorList>
            <person name="Kim M.K.M."/>
        </authorList>
    </citation>
    <scope>NUCLEOTIDE SEQUENCE [LARGE SCALE GENOMIC DNA]</scope>
    <source>
        <strain evidence="2 3">18JY15-6</strain>
    </source>
</reference>
<dbReference type="SUPFAM" id="SSF53335">
    <property type="entry name" value="S-adenosyl-L-methionine-dependent methyltransferases"/>
    <property type="match status" value="1"/>
</dbReference>
<dbReference type="Gene3D" id="3.40.50.150">
    <property type="entry name" value="Vaccinia Virus protein VP39"/>
    <property type="match status" value="1"/>
</dbReference>
<feature type="domain" description="Methyltransferase" evidence="1">
    <location>
        <begin position="341"/>
        <end position="398"/>
    </location>
</feature>
<dbReference type="EMBL" id="SJZJ01000010">
    <property type="protein sequence ID" value="TCJ28585.1"/>
    <property type="molecule type" value="Genomic_DNA"/>
</dbReference>
<comment type="caution">
    <text evidence="2">The sequence shown here is derived from an EMBL/GenBank/DDBJ whole genome shotgun (WGS) entry which is preliminary data.</text>
</comment>
<evidence type="ECO:0000259" key="1">
    <source>
        <dbReference type="Pfam" id="PF13649"/>
    </source>
</evidence>
<dbReference type="GO" id="GO:0032259">
    <property type="term" value="P:methylation"/>
    <property type="evidence" value="ECO:0007669"/>
    <property type="project" value="UniProtKB-KW"/>
</dbReference>
<dbReference type="Pfam" id="PF13649">
    <property type="entry name" value="Methyltransf_25"/>
    <property type="match status" value="1"/>
</dbReference>
<keyword evidence="2" id="KW-0489">Methyltransferase</keyword>
<dbReference type="InterPro" id="IPR041698">
    <property type="entry name" value="Methyltransf_25"/>
</dbReference>
<evidence type="ECO:0000313" key="2">
    <source>
        <dbReference type="EMBL" id="TCJ28585.1"/>
    </source>
</evidence>
<proteinExistence type="predicted"/>
<protein>
    <submittedName>
        <fullName evidence="2">Methyltransferase domain-containing protein</fullName>
    </submittedName>
</protein>
<keyword evidence="3" id="KW-1185">Reference proteome</keyword>